<organism evidence="7 9">
    <name type="scientific">Trichococcus ilyis</name>
    <dbReference type="NCBI Taxonomy" id="640938"/>
    <lineage>
        <taxon>Bacteria</taxon>
        <taxon>Bacillati</taxon>
        <taxon>Bacillota</taxon>
        <taxon>Bacilli</taxon>
        <taxon>Lactobacillales</taxon>
        <taxon>Carnobacteriaceae</taxon>
        <taxon>Trichococcus</taxon>
    </lineage>
</organism>
<proteinExistence type="predicted"/>
<dbReference type="AlphaFoldDB" id="A0A143YQ46"/>
<dbReference type="Proteomes" id="UP000076878">
    <property type="component" value="Unassembled WGS sequence"/>
</dbReference>
<evidence type="ECO:0000259" key="6">
    <source>
        <dbReference type="Pfam" id="PF04932"/>
    </source>
</evidence>
<keyword evidence="8" id="KW-0436">Ligase</keyword>
<keyword evidence="4 5" id="KW-0472">Membrane</keyword>
<gene>
    <name evidence="8" type="ORF">SAMN05216375_10714</name>
    <name evidence="7" type="ORF">TR210_1336</name>
</gene>
<feature type="transmembrane region" description="Helical" evidence="5">
    <location>
        <begin position="340"/>
        <end position="361"/>
    </location>
</feature>
<feature type="transmembrane region" description="Helical" evidence="5">
    <location>
        <begin position="150"/>
        <end position="168"/>
    </location>
</feature>
<dbReference type="STRING" id="640938.TR210_1336"/>
<evidence type="ECO:0000256" key="3">
    <source>
        <dbReference type="ARBA" id="ARBA00022989"/>
    </source>
</evidence>
<dbReference type="InterPro" id="IPR007016">
    <property type="entry name" value="O-antigen_ligase-rel_domated"/>
</dbReference>
<feature type="transmembrane region" description="Helical" evidence="5">
    <location>
        <begin position="114"/>
        <end position="138"/>
    </location>
</feature>
<dbReference type="InterPro" id="IPR051533">
    <property type="entry name" value="WaaL-like"/>
</dbReference>
<feature type="transmembrane region" description="Helical" evidence="5">
    <location>
        <begin position="7"/>
        <end position="26"/>
    </location>
</feature>
<evidence type="ECO:0000256" key="4">
    <source>
        <dbReference type="ARBA" id="ARBA00023136"/>
    </source>
</evidence>
<dbReference type="PANTHER" id="PTHR37422">
    <property type="entry name" value="TEICHURONIC ACID BIOSYNTHESIS PROTEIN TUAE"/>
    <property type="match status" value="1"/>
</dbReference>
<evidence type="ECO:0000256" key="1">
    <source>
        <dbReference type="ARBA" id="ARBA00004141"/>
    </source>
</evidence>
<reference evidence="8 10" key="2">
    <citation type="submission" date="2016-10" db="EMBL/GenBank/DDBJ databases">
        <authorList>
            <person name="Varghese N."/>
            <person name="Submissions S."/>
        </authorList>
    </citation>
    <scope>NUCLEOTIDE SEQUENCE [LARGE SCALE GENOMIC DNA]</scope>
    <source>
        <strain evidence="8 10">DSM 22150</strain>
    </source>
</reference>
<protein>
    <submittedName>
        <fullName evidence="8">O-antigen ligase like membrane protein</fullName>
    </submittedName>
</protein>
<dbReference type="EMBL" id="FJNB01000008">
    <property type="protein sequence ID" value="CZQ95787.1"/>
    <property type="molecule type" value="Genomic_DNA"/>
</dbReference>
<evidence type="ECO:0000313" key="10">
    <source>
        <dbReference type="Proteomes" id="UP000199280"/>
    </source>
</evidence>
<dbReference type="Pfam" id="PF04932">
    <property type="entry name" value="Wzy_C"/>
    <property type="match status" value="1"/>
</dbReference>
<dbReference type="Proteomes" id="UP000199280">
    <property type="component" value="Unassembled WGS sequence"/>
</dbReference>
<feature type="transmembrane region" description="Helical" evidence="5">
    <location>
        <begin position="83"/>
        <end position="102"/>
    </location>
</feature>
<evidence type="ECO:0000256" key="5">
    <source>
        <dbReference type="SAM" id="Phobius"/>
    </source>
</evidence>
<evidence type="ECO:0000313" key="8">
    <source>
        <dbReference type="EMBL" id="SEJ05870.1"/>
    </source>
</evidence>
<keyword evidence="10" id="KW-1185">Reference proteome</keyword>
<accession>A0A143YQ46</accession>
<evidence type="ECO:0000313" key="7">
    <source>
        <dbReference type="EMBL" id="CZQ95787.1"/>
    </source>
</evidence>
<feature type="transmembrane region" description="Helical" evidence="5">
    <location>
        <begin position="282"/>
        <end position="300"/>
    </location>
</feature>
<evidence type="ECO:0000313" key="9">
    <source>
        <dbReference type="Proteomes" id="UP000076878"/>
    </source>
</evidence>
<keyword evidence="3 5" id="KW-1133">Transmembrane helix</keyword>
<feature type="transmembrane region" description="Helical" evidence="5">
    <location>
        <begin position="312"/>
        <end position="331"/>
    </location>
</feature>
<dbReference type="GO" id="GO:0016874">
    <property type="term" value="F:ligase activity"/>
    <property type="evidence" value="ECO:0007669"/>
    <property type="project" value="UniProtKB-KW"/>
</dbReference>
<reference evidence="7 9" key="1">
    <citation type="submission" date="2016-02" db="EMBL/GenBank/DDBJ databases">
        <authorList>
            <person name="Wen L."/>
            <person name="He K."/>
            <person name="Yang H."/>
        </authorList>
    </citation>
    <scope>NUCLEOTIDE SEQUENCE [LARGE SCALE GENOMIC DNA]</scope>
    <source>
        <strain evidence="7">Trichococcus_R210</strain>
    </source>
</reference>
<dbReference type="GO" id="GO:0016020">
    <property type="term" value="C:membrane"/>
    <property type="evidence" value="ECO:0007669"/>
    <property type="project" value="UniProtKB-SubCell"/>
</dbReference>
<dbReference type="PANTHER" id="PTHR37422:SF13">
    <property type="entry name" value="LIPOPOLYSACCHARIDE BIOSYNTHESIS PROTEIN PA4999-RELATED"/>
    <property type="match status" value="1"/>
</dbReference>
<feature type="transmembrane region" description="Helical" evidence="5">
    <location>
        <begin position="221"/>
        <end position="241"/>
    </location>
</feature>
<comment type="subcellular location">
    <subcellularLocation>
        <location evidence="1">Membrane</location>
        <topology evidence="1">Multi-pass membrane protein</topology>
    </subcellularLocation>
</comment>
<feature type="domain" description="O-antigen ligase-related" evidence="6">
    <location>
        <begin position="180"/>
        <end position="324"/>
    </location>
</feature>
<dbReference type="EMBL" id="FNYT01000007">
    <property type="protein sequence ID" value="SEJ05870.1"/>
    <property type="molecule type" value="Genomic_DNA"/>
</dbReference>
<feature type="transmembrane region" description="Helical" evidence="5">
    <location>
        <begin position="56"/>
        <end position="77"/>
    </location>
</feature>
<sequence>MAQKKKMTWAIQIYYISLIFGAFAVPFLSGSLLKYVALLVLATWALYRFKTCITTYDLLFGAYVLVMFFSIIYSLNFDATKQRIITNVQFLILLIATGSFLYSEKEINRLKLSLVWASRITAGVLLLVGGTGADRILLNGSLLAEDPNYLNGYFLFGTIYAFQTLMVGNKKQKVISVIELLLYIYCCLATGSRGGMFGLFLAALVALFISNNGRNFLKNNIKKLSAVLAISIIIILIIPFIPETVISRFTAQAIKESNGTHRYEFWGWAFQIFKDSSFFHQLFGYGAGAIRTIFGSHGYLAVVAHNLYVEQLMEGGVILSIIYFVMIGYLLKKSYKRKDFFSFSIVCGFLMLSMSTSLYAFKPFWAIMMFINLRRETDNTITKRY</sequence>
<evidence type="ECO:0000256" key="2">
    <source>
        <dbReference type="ARBA" id="ARBA00022692"/>
    </source>
</evidence>
<keyword evidence="2 5" id="KW-0812">Transmembrane</keyword>
<dbReference type="RefSeq" id="WP_068622749.1">
    <property type="nucleotide sequence ID" value="NZ_FJNB01000008.1"/>
</dbReference>
<name>A0A143YQ46_9LACT</name>
<dbReference type="OrthoDB" id="5143502at2"/>
<feature type="transmembrane region" description="Helical" evidence="5">
    <location>
        <begin position="180"/>
        <end position="209"/>
    </location>
</feature>